<protein>
    <recommendedName>
        <fullName evidence="6">Tafazzin family protein</fullName>
    </recommendedName>
</protein>
<dbReference type="GO" id="GO:0047184">
    <property type="term" value="F:1-acylglycerophosphocholine O-acyltransferase activity"/>
    <property type="evidence" value="ECO:0007669"/>
    <property type="project" value="TreeGrafter"/>
</dbReference>
<dbReference type="GO" id="GO:0035965">
    <property type="term" value="P:cardiolipin acyl-chain remodeling"/>
    <property type="evidence" value="ECO:0007669"/>
    <property type="project" value="TreeGrafter"/>
</dbReference>
<evidence type="ECO:0000256" key="6">
    <source>
        <dbReference type="RuleBase" id="RU365062"/>
    </source>
</evidence>
<reference evidence="7 8" key="1">
    <citation type="submission" date="2021-06" db="EMBL/GenBank/DDBJ databases">
        <title>Caerostris extrusa draft genome.</title>
        <authorList>
            <person name="Kono N."/>
            <person name="Arakawa K."/>
        </authorList>
    </citation>
    <scope>NUCLEOTIDE SEQUENCE [LARGE SCALE GENOMIC DNA]</scope>
</reference>
<keyword evidence="2" id="KW-0808">Transferase</keyword>
<dbReference type="EMBL" id="BPLR01004677">
    <property type="protein sequence ID" value="GIX96673.1"/>
    <property type="molecule type" value="Genomic_DNA"/>
</dbReference>
<evidence type="ECO:0000256" key="5">
    <source>
        <dbReference type="ARBA" id="ARBA00023315"/>
    </source>
</evidence>
<dbReference type="PANTHER" id="PTHR12497">
    <property type="entry name" value="TAZ PROTEIN TAFAZZIN"/>
    <property type="match status" value="1"/>
</dbReference>
<keyword evidence="5" id="KW-0012">Acyltransferase</keyword>
<dbReference type="Proteomes" id="UP001054945">
    <property type="component" value="Unassembled WGS sequence"/>
</dbReference>
<evidence type="ECO:0000256" key="1">
    <source>
        <dbReference type="ARBA" id="ARBA00004170"/>
    </source>
</evidence>
<dbReference type="InterPro" id="IPR000872">
    <property type="entry name" value="Tafazzin"/>
</dbReference>
<gene>
    <name evidence="7" type="primary">TAZ</name>
    <name evidence="7" type="ORF">CEXT_814281</name>
</gene>
<keyword evidence="3" id="KW-0443">Lipid metabolism</keyword>
<evidence type="ECO:0000256" key="4">
    <source>
        <dbReference type="ARBA" id="ARBA00023136"/>
    </source>
</evidence>
<dbReference type="GO" id="GO:0031966">
    <property type="term" value="C:mitochondrial membrane"/>
    <property type="evidence" value="ECO:0007669"/>
    <property type="project" value="TreeGrafter"/>
</dbReference>
<sequence length="74" mass="8654">MDSVLPNVEPYRPKFGQKVTVFFGDPIDFTSLREKLKNEYQSAMEKRKIITDKIQDNLFHLKQQAESLHLANSE</sequence>
<dbReference type="PANTHER" id="PTHR12497:SF0">
    <property type="entry name" value="TAFAZZIN"/>
    <property type="match status" value="1"/>
</dbReference>
<evidence type="ECO:0000256" key="3">
    <source>
        <dbReference type="ARBA" id="ARBA00023098"/>
    </source>
</evidence>
<dbReference type="GO" id="GO:0007007">
    <property type="term" value="P:inner mitochondrial membrane organization"/>
    <property type="evidence" value="ECO:0007669"/>
    <property type="project" value="TreeGrafter"/>
</dbReference>
<accession>A0AAV4PI31</accession>
<comment type="similarity">
    <text evidence="6">Belongs to the taffazin family.</text>
</comment>
<dbReference type="AlphaFoldDB" id="A0AAV4PI31"/>
<keyword evidence="8" id="KW-1185">Reference proteome</keyword>
<keyword evidence="4" id="KW-0472">Membrane</keyword>
<comment type="caution">
    <text evidence="7">The sequence shown here is derived from an EMBL/GenBank/DDBJ whole genome shotgun (WGS) entry which is preliminary data.</text>
</comment>
<organism evidence="7 8">
    <name type="scientific">Caerostris extrusa</name>
    <name type="common">Bark spider</name>
    <name type="synonym">Caerostris bankana</name>
    <dbReference type="NCBI Taxonomy" id="172846"/>
    <lineage>
        <taxon>Eukaryota</taxon>
        <taxon>Metazoa</taxon>
        <taxon>Ecdysozoa</taxon>
        <taxon>Arthropoda</taxon>
        <taxon>Chelicerata</taxon>
        <taxon>Arachnida</taxon>
        <taxon>Araneae</taxon>
        <taxon>Araneomorphae</taxon>
        <taxon>Entelegynae</taxon>
        <taxon>Araneoidea</taxon>
        <taxon>Araneidae</taxon>
        <taxon>Caerostris</taxon>
    </lineage>
</organism>
<evidence type="ECO:0000256" key="2">
    <source>
        <dbReference type="ARBA" id="ARBA00022679"/>
    </source>
</evidence>
<comment type="subcellular location">
    <subcellularLocation>
        <location evidence="1">Membrane</location>
        <topology evidence="1">Peripheral membrane protein</topology>
    </subcellularLocation>
</comment>
<evidence type="ECO:0000313" key="8">
    <source>
        <dbReference type="Proteomes" id="UP001054945"/>
    </source>
</evidence>
<name>A0AAV4PI31_CAEEX</name>
<proteinExistence type="inferred from homology"/>
<evidence type="ECO:0000313" key="7">
    <source>
        <dbReference type="EMBL" id="GIX96673.1"/>
    </source>
</evidence>